<keyword evidence="3 8" id="KW-0812">Transmembrane</keyword>
<feature type="transmembrane region" description="Helical" evidence="8">
    <location>
        <begin position="63"/>
        <end position="85"/>
    </location>
</feature>
<dbReference type="Pfam" id="PF13886">
    <property type="entry name" value="TM7S3_TM198"/>
    <property type="match status" value="1"/>
</dbReference>
<gene>
    <name evidence="10" type="ORF">AAFF_G00158610</name>
</gene>
<dbReference type="GO" id="GO:0090263">
    <property type="term" value="P:positive regulation of canonical Wnt signaling pathway"/>
    <property type="evidence" value="ECO:0007669"/>
    <property type="project" value="TreeGrafter"/>
</dbReference>
<dbReference type="Proteomes" id="UP001221898">
    <property type="component" value="Unassembled WGS sequence"/>
</dbReference>
<evidence type="ECO:0000256" key="5">
    <source>
        <dbReference type="ARBA" id="ARBA00023136"/>
    </source>
</evidence>
<keyword evidence="5 8" id="KW-0472">Membrane</keyword>
<evidence type="ECO:0000256" key="4">
    <source>
        <dbReference type="ARBA" id="ARBA00022989"/>
    </source>
</evidence>
<feature type="transmembrane region" description="Helical" evidence="8">
    <location>
        <begin position="171"/>
        <end position="192"/>
    </location>
</feature>
<evidence type="ECO:0000256" key="1">
    <source>
        <dbReference type="ARBA" id="ARBA00004141"/>
    </source>
</evidence>
<reference evidence="10" key="1">
    <citation type="journal article" date="2023" name="Science">
        <title>Genome structures resolve the early diversification of teleost fishes.</title>
        <authorList>
            <person name="Parey E."/>
            <person name="Louis A."/>
            <person name="Montfort J."/>
            <person name="Bouchez O."/>
            <person name="Roques C."/>
            <person name="Iampietro C."/>
            <person name="Lluch J."/>
            <person name="Castinel A."/>
            <person name="Donnadieu C."/>
            <person name="Desvignes T."/>
            <person name="Floi Bucao C."/>
            <person name="Jouanno E."/>
            <person name="Wen M."/>
            <person name="Mejri S."/>
            <person name="Dirks R."/>
            <person name="Jansen H."/>
            <person name="Henkel C."/>
            <person name="Chen W.J."/>
            <person name="Zahm M."/>
            <person name="Cabau C."/>
            <person name="Klopp C."/>
            <person name="Thompson A.W."/>
            <person name="Robinson-Rechavi M."/>
            <person name="Braasch I."/>
            <person name="Lecointre G."/>
            <person name="Bobe J."/>
            <person name="Postlethwait J.H."/>
            <person name="Berthelot C."/>
            <person name="Roest Crollius H."/>
            <person name="Guiguen Y."/>
        </authorList>
    </citation>
    <scope>NUCLEOTIDE SEQUENCE</scope>
    <source>
        <strain evidence="10">NC1722</strain>
    </source>
</reference>
<proteinExistence type="inferred from homology"/>
<evidence type="ECO:0000256" key="2">
    <source>
        <dbReference type="ARBA" id="ARBA00006244"/>
    </source>
</evidence>
<evidence type="ECO:0000256" key="8">
    <source>
        <dbReference type="SAM" id="Phobius"/>
    </source>
</evidence>
<evidence type="ECO:0000259" key="9">
    <source>
        <dbReference type="Pfam" id="PF13886"/>
    </source>
</evidence>
<feature type="compositionally biased region" description="Basic residues" evidence="7">
    <location>
        <begin position="268"/>
        <end position="288"/>
    </location>
</feature>
<dbReference type="InterPro" id="IPR025256">
    <property type="entry name" value="TM7S3/TM198-like_dom"/>
</dbReference>
<evidence type="ECO:0000256" key="3">
    <source>
        <dbReference type="ARBA" id="ARBA00022692"/>
    </source>
</evidence>
<dbReference type="GO" id="GO:0031410">
    <property type="term" value="C:cytoplasmic vesicle"/>
    <property type="evidence" value="ECO:0007669"/>
    <property type="project" value="TreeGrafter"/>
</dbReference>
<comment type="similarity">
    <text evidence="2">Belongs to the TMEM198 family.</text>
</comment>
<dbReference type="PANTHER" id="PTHR31247">
    <property type="entry name" value="TRANSMEMBRANE PROTEIN 198 FAMILY MEMBER"/>
    <property type="match status" value="1"/>
</dbReference>
<keyword evidence="11" id="KW-1185">Reference proteome</keyword>
<keyword evidence="4 8" id="KW-1133">Transmembrane helix</keyword>
<organism evidence="10 11">
    <name type="scientific">Aldrovandia affinis</name>
    <dbReference type="NCBI Taxonomy" id="143900"/>
    <lineage>
        <taxon>Eukaryota</taxon>
        <taxon>Metazoa</taxon>
        <taxon>Chordata</taxon>
        <taxon>Craniata</taxon>
        <taxon>Vertebrata</taxon>
        <taxon>Euteleostomi</taxon>
        <taxon>Actinopterygii</taxon>
        <taxon>Neopterygii</taxon>
        <taxon>Teleostei</taxon>
        <taxon>Notacanthiformes</taxon>
        <taxon>Halosauridae</taxon>
        <taxon>Aldrovandia</taxon>
    </lineage>
</organism>
<evidence type="ECO:0000256" key="7">
    <source>
        <dbReference type="SAM" id="MobiDB-lite"/>
    </source>
</evidence>
<evidence type="ECO:0000313" key="11">
    <source>
        <dbReference type="Proteomes" id="UP001221898"/>
    </source>
</evidence>
<feature type="transmembrane region" description="Helical" evidence="8">
    <location>
        <begin position="105"/>
        <end position="129"/>
    </location>
</feature>
<dbReference type="EMBL" id="JAINUG010000214">
    <property type="protein sequence ID" value="KAJ8387238.1"/>
    <property type="molecule type" value="Genomic_DNA"/>
</dbReference>
<comment type="caution">
    <text evidence="10">The sequence shown here is derived from an EMBL/GenBank/DDBJ whole genome shotgun (WGS) entry which is preliminary data.</text>
</comment>
<dbReference type="InterPro" id="IPR040236">
    <property type="entry name" value="TMEM198"/>
</dbReference>
<feature type="transmembrane region" description="Helical" evidence="8">
    <location>
        <begin position="37"/>
        <end position="56"/>
    </location>
</feature>
<evidence type="ECO:0000313" key="10">
    <source>
        <dbReference type="EMBL" id="KAJ8387238.1"/>
    </source>
</evidence>
<feature type="region of interest" description="Disordered" evidence="7">
    <location>
        <begin position="257"/>
        <end position="309"/>
    </location>
</feature>
<dbReference type="GO" id="GO:0005886">
    <property type="term" value="C:plasma membrane"/>
    <property type="evidence" value="ECO:0007669"/>
    <property type="project" value="TreeGrafter"/>
</dbReference>
<dbReference type="PANTHER" id="PTHR31247:SF16">
    <property type="entry name" value="TRANSMEMBRANE PROTEIN 198-B"/>
    <property type="match status" value="1"/>
</dbReference>
<name>A0AAD7W8E0_9TELE</name>
<dbReference type="AlphaFoldDB" id="A0AAD7W8E0"/>
<feature type="transmembrane region" description="Helical" evidence="8">
    <location>
        <begin position="141"/>
        <end position="159"/>
    </location>
</feature>
<comment type="subcellular location">
    <subcellularLocation>
        <location evidence="1">Membrane</location>
        <topology evidence="1">Multi-pass membrane protein</topology>
    </subcellularLocation>
</comment>
<sequence>MTTTLQRLGFKLAPPPGDASPERLYSCEDEIERNHDIIPSVVCSVCCLFGIIYCFFGYRCFKAVTFLTGLMFGSVVVFALCHGSWVRARAGVGLGVGALCGLVTMLVRSVGLFMAGLLLGLLLAAAGLLAAEELYRPRTAWVPLGTLLGSGALFALLTLRWPRCFATLSTAVFGAAVITAAVDYAAELLLLARLAYERVATASGAGRRPVCSLSWAVLGAWPTLALLGALVQWKVTAEGYAHTEVIISRQQQRVQLMRISQKEERREGRKKKKKQRRHHHPPHAHPPKPLHPEPAYRRKPKPIRRYDGDVLSPSYIQSFRDRQGGGGHAYPPGRLVSGTHTTVDLDYDCGSTVPLTALASPAVRE</sequence>
<evidence type="ECO:0000256" key="6">
    <source>
        <dbReference type="ARBA" id="ARBA00049737"/>
    </source>
</evidence>
<accession>A0AAD7W8E0</accession>
<feature type="domain" description="TM7S3/TM198-like" evidence="9">
    <location>
        <begin position="43"/>
        <end position="233"/>
    </location>
</feature>
<feature type="transmembrane region" description="Helical" evidence="8">
    <location>
        <begin position="213"/>
        <end position="233"/>
    </location>
</feature>
<protein>
    <recommendedName>
        <fullName evidence="6">Transmembrane protein 198</fullName>
    </recommendedName>
</protein>